<dbReference type="EMBL" id="BDQI01000033">
    <property type="protein sequence ID" value="GAX57165.1"/>
    <property type="molecule type" value="Genomic_DNA"/>
</dbReference>
<reference evidence="2" key="1">
    <citation type="submission" date="2017-05" db="EMBL/GenBank/DDBJ databases">
        <title>Streptomyces olivochromogenes NBRC 3561 whole genome shotgun sequence.</title>
        <authorList>
            <person name="Dohra H."/>
            <person name="Kodani S."/>
        </authorList>
    </citation>
    <scope>NUCLEOTIDE SEQUENCE [LARGE SCALE GENOMIC DNA]</scope>
    <source>
        <strain evidence="2">NBRC 3561</strain>
    </source>
</reference>
<evidence type="ECO:0000313" key="1">
    <source>
        <dbReference type="EMBL" id="GAX57165.1"/>
    </source>
</evidence>
<accession>A0A250VSR8</accession>
<comment type="caution">
    <text evidence="1">The sequence shown here is derived from an EMBL/GenBank/DDBJ whole genome shotgun (WGS) entry which is preliminary data.</text>
</comment>
<dbReference type="AlphaFoldDB" id="A0A250VSR8"/>
<evidence type="ECO:0000313" key="2">
    <source>
        <dbReference type="Proteomes" id="UP000217446"/>
    </source>
</evidence>
<protein>
    <recommendedName>
        <fullName evidence="3">RHS repeat-associated core domain-containing protein</fullName>
    </recommendedName>
</protein>
<dbReference type="Proteomes" id="UP000217446">
    <property type="component" value="Unassembled WGS sequence"/>
</dbReference>
<keyword evidence="2" id="KW-1185">Reference proteome</keyword>
<organism evidence="1 2">
    <name type="scientific">Streptomyces olivochromogenes</name>
    <dbReference type="NCBI Taxonomy" id="1963"/>
    <lineage>
        <taxon>Bacteria</taxon>
        <taxon>Bacillati</taxon>
        <taxon>Actinomycetota</taxon>
        <taxon>Actinomycetes</taxon>
        <taxon>Kitasatosporales</taxon>
        <taxon>Streptomycetaceae</taxon>
        <taxon>Streptomyces</taxon>
    </lineage>
</organism>
<gene>
    <name evidence="1" type="ORF">SO3561_08735</name>
</gene>
<dbReference type="Gene3D" id="2.180.10.10">
    <property type="entry name" value="RHS repeat-associated core"/>
    <property type="match status" value="1"/>
</dbReference>
<dbReference type="STRING" id="1963.AQJ27_36135"/>
<dbReference type="NCBIfam" id="TIGR03696">
    <property type="entry name" value="Rhs_assc_core"/>
    <property type="match status" value="1"/>
</dbReference>
<dbReference type="InterPro" id="IPR022385">
    <property type="entry name" value="Rhs_assc_core"/>
</dbReference>
<name>A0A250VSR8_STROL</name>
<sequence>MGVRLYDPTTGRFLSIDPVPGGSANAYEYCGGDPINRYDLDGRFWDFHLSAGAELAWHYGWRAYDGYSRWRNRQQARIVGVGLACIGSRYLGYRCRYRCGMMRVCTGSFGLHARGGTTLGTTYFTYNRGEFTNRARICHENRHKWQWMRYGYRFAYMYLRAGSNPCHNRWERRANWGDGGYLQC</sequence>
<evidence type="ECO:0008006" key="3">
    <source>
        <dbReference type="Google" id="ProtNLM"/>
    </source>
</evidence>
<proteinExistence type="predicted"/>